<gene>
    <name evidence="2" type="ORF">BDU57DRAFT_197438</name>
</gene>
<name>A0A6A5QRJ7_AMPQU</name>
<feature type="compositionally biased region" description="Polar residues" evidence="1">
    <location>
        <begin position="59"/>
        <end position="80"/>
    </location>
</feature>
<feature type="compositionally biased region" description="Polar residues" evidence="1">
    <location>
        <begin position="1"/>
        <end position="11"/>
    </location>
</feature>
<accession>A0A6A5QRJ7</accession>
<evidence type="ECO:0000313" key="3">
    <source>
        <dbReference type="Proteomes" id="UP000800096"/>
    </source>
</evidence>
<feature type="region of interest" description="Disordered" evidence="1">
    <location>
        <begin position="92"/>
        <end position="159"/>
    </location>
</feature>
<feature type="compositionally biased region" description="Low complexity" evidence="1">
    <location>
        <begin position="117"/>
        <end position="127"/>
    </location>
</feature>
<feature type="compositionally biased region" description="Basic and acidic residues" evidence="1">
    <location>
        <begin position="44"/>
        <end position="56"/>
    </location>
</feature>
<feature type="region of interest" description="Disordered" evidence="1">
    <location>
        <begin position="1"/>
        <end position="80"/>
    </location>
</feature>
<feature type="region of interest" description="Disordered" evidence="1">
    <location>
        <begin position="176"/>
        <end position="219"/>
    </location>
</feature>
<reference evidence="2" key="1">
    <citation type="journal article" date="2020" name="Stud. Mycol.">
        <title>101 Dothideomycetes genomes: a test case for predicting lifestyles and emergence of pathogens.</title>
        <authorList>
            <person name="Haridas S."/>
            <person name="Albert R."/>
            <person name="Binder M."/>
            <person name="Bloem J."/>
            <person name="Labutti K."/>
            <person name="Salamov A."/>
            <person name="Andreopoulos B."/>
            <person name="Baker S."/>
            <person name="Barry K."/>
            <person name="Bills G."/>
            <person name="Bluhm B."/>
            <person name="Cannon C."/>
            <person name="Castanera R."/>
            <person name="Culley D."/>
            <person name="Daum C."/>
            <person name="Ezra D."/>
            <person name="Gonzalez J."/>
            <person name="Henrissat B."/>
            <person name="Kuo A."/>
            <person name="Liang C."/>
            <person name="Lipzen A."/>
            <person name="Lutzoni F."/>
            <person name="Magnuson J."/>
            <person name="Mondo S."/>
            <person name="Nolan M."/>
            <person name="Ohm R."/>
            <person name="Pangilinan J."/>
            <person name="Park H.-J."/>
            <person name="Ramirez L."/>
            <person name="Alfaro M."/>
            <person name="Sun H."/>
            <person name="Tritt A."/>
            <person name="Yoshinaga Y."/>
            <person name="Zwiers L.-H."/>
            <person name="Turgeon B."/>
            <person name="Goodwin S."/>
            <person name="Spatafora J."/>
            <person name="Crous P."/>
            <person name="Grigoriev I."/>
        </authorList>
    </citation>
    <scope>NUCLEOTIDE SEQUENCE</scope>
    <source>
        <strain evidence="2">HMLAC05119</strain>
    </source>
</reference>
<dbReference type="OrthoDB" id="3794317at2759"/>
<keyword evidence="3" id="KW-1185">Reference proteome</keyword>
<dbReference type="AlphaFoldDB" id="A0A6A5QRJ7"/>
<protein>
    <submittedName>
        <fullName evidence="2">Uncharacterized protein</fullName>
    </submittedName>
</protein>
<evidence type="ECO:0000256" key="1">
    <source>
        <dbReference type="SAM" id="MobiDB-lite"/>
    </source>
</evidence>
<feature type="compositionally biased region" description="Polar residues" evidence="1">
    <location>
        <begin position="179"/>
        <end position="192"/>
    </location>
</feature>
<sequence length="402" mass="44285">MSQSSVPWTDTPTEHCLLPNEQEPRAHEQLDQVLKQDNSDEPEISAHNDDLDDFHYTLDNGTTSHGSSSDPSAVSTPDFSTYSFGQQSIAYHTSSQSTPHLYPHSGPGTPHPFSLEQQQTYHPQPQQALHHRPLPFRAHTNSSFDLPAHPPQGYDRRRSLSHGDVDRIAAAPPHPTFIRLQSSHGPRLTSGNLDDPRRAGRHGRSASQGPAPKGRPMKHAIPYAMPGSSLAFGTPLGTPLDQHRSRKRPRYPLDCDAFNDPLVYRITDPYRLAHSRRVIEVGAMAVRNHGSVDAAAAEGGMSAHERMWMKVADVERFLRQDESANEDALKGCLVIRAALLDMRAKTQDGGKGGAAHKEHVDVPSKMMPVDEDGLFGGSLDDEDLMSLLMRENKRLDSEGGAK</sequence>
<organism evidence="2 3">
    <name type="scientific">Ampelomyces quisqualis</name>
    <name type="common">Powdery mildew agent</name>
    <dbReference type="NCBI Taxonomy" id="50730"/>
    <lineage>
        <taxon>Eukaryota</taxon>
        <taxon>Fungi</taxon>
        <taxon>Dikarya</taxon>
        <taxon>Ascomycota</taxon>
        <taxon>Pezizomycotina</taxon>
        <taxon>Dothideomycetes</taxon>
        <taxon>Pleosporomycetidae</taxon>
        <taxon>Pleosporales</taxon>
        <taxon>Pleosporineae</taxon>
        <taxon>Phaeosphaeriaceae</taxon>
        <taxon>Ampelomyces</taxon>
    </lineage>
</organism>
<dbReference type="Proteomes" id="UP000800096">
    <property type="component" value="Unassembled WGS sequence"/>
</dbReference>
<evidence type="ECO:0000313" key="2">
    <source>
        <dbReference type="EMBL" id="KAF1918381.1"/>
    </source>
</evidence>
<dbReference type="EMBL" id="ML979134">
    <property type="protein sequence ID" value="KAF1918381.1"/>
    <property type="molecule type" value="Genomic_DNA"/>
</dbReference>
<proteinExistence type="predicted"/>